<comment type="caution">
    <text evidence="2">The sequence shown here is derived from an EMBL/GenBank/DDBJ whole genome shotgun (WGS) entry which is preliminary data.</text>
</comment>
<dbReference type="AlphaFoldDB" id="A0A8H4P5M8"/>
<organism evidence="2 3">
    <name type="scientific">Fusarium albosuccineum</name>
    <dbReference type="NCBI Taxonomy" id="1237068"/>
    <lineage>
        <taxon>Eukaryota</taxon>
        <taxon>Fungi</taxon>
        <taxon>Dikarya</taxon>
        <taxon>Ascomycota</taxon>
        <taxon>Pezizomycotina</taxon>
        <taxon>Sordariomycetes</taxon>
        <taxon>Hypocreomycetidae</taxon>
        <taxon>Hypocreales</taxon>
        <taxon>Nectriaceae</taxon>
        <taxon>Fusarium</taxon>
        <taxon>Fusarium decemcellulare species complex</taxon>
    </lineage>
</organism>
<reference evidence="2 3" key="1">
    <citation type="submission" date="2020-01" db="EMBL/GenBank/DDBJ databases">
        <title>Identification and distribution of gene clusters putatively required for synthesis of sphingolipid metabolism inhibitors in phylogenetically diverse species of the filamentous fungus Fusarium.</title>
        <authorList>
            <person name="Kim H.-S."/>
            <person name="Busman M."/>
            <person name="Brown D.W."/>
            <person name="Divon H."/>
            <person name="Uhlig S."/>
            <person name="Proctor R.H."/>
        </authorList>
    </citation>
    <scope>NUCLEOTIDE SEQUENCE [LARGE SCALE GENOMIC DNA]</scope>
    <source>
        <strain evidence="2 3">NRRL 20459</strain>
    </source>
</reference>
<gene>
    <name evidence="2" type="ORF">FALBO_9767</name>
</gene>
<sequence length="311" mass="34424">MCEIRRTIYTCGHEVAQTRTCEAKNKPTWKNLFSKKHRCPGVVQGERTVSTWCPVCTEAAYSRLHAGAEASVRSETRSRTTATRAAQRPANVRPDPVQQDRTHRERTVRPAPQPQPQPQDQSYSLYGSSPFNHNVVPTEQHSTTNPTPRQLSGQPDEPSPQAQRPPTLHRRPATRVPPGRPNPVAQRLAVGEAWRRAEEGEYSHPERLSLRPAVRVPPGHPTPATRRRTAENERPPNASSSHPGQPTVRFAPDFHSPVPRRNPMAPTWVDPGGEPPPSSPSPPSSLSSGSPLSPLFPPSPVSSPDKYARRR</sequence>
<evidence type="ECO:0000313" key="2">
    <source>
        <dbReference type="EMBL" id="KAF4463409.1"/>
    </source>
</evidence>
<evidence type="ECO:0000313" key="3">
    <source>
        <dbReference type="Proteomes" id="UP000554235"/>
    </source>
</evidence>
<dbReference type="Proteomes" id="UP000554235">
    <property type="component" value="Unassembled WGS sequence"/>
</dbReference>
<feature type="compositionally biased region" description="Low complexity" evidence="1">
    <location>
        <begin position="284"/>
        <end position="293"/>
    </location>
</feature>
<feature type="compositionally biased region" description="Basic and acidic residues" evidence="1">
    <location>
        <begin position="193"/>
        <end position="209"/>
    </location>
</feature>
<keyword evidence="3" id="KW-1185">Reference proteome</keyword>
<proteinExistence type="predicted"/>
<dbReference type="EMBL" id="JAADYS010001359">
    <property type="protein sequence ID" value="KAF4463409.1"/>
    <property type="molecule type" value="Genomic_DNA"/>
</dbReference>
<protein>
    <submittedName>
        <fullName evidence="2">Uncharacterized protein</fullName>
    </submittedName>
</protein>
<accession>A0A8H4P5M8</accession>
<feature type="region of interest" description="Disordered" evidence="1">
    <location>
        <begin position="67"/>
        <end position="311"/>
    </location>
</feature>
<feature type="compositionally biased region" description="Pro residues" evidence="1">
    <location>
        <begin position="273"/>
        <end position="283"/>
    </location>
</feature>
<feature type="compositionally biased region" description="Basic and acidic residues" evidence="1">
    <location>
        <begin position="98"/>
        <end position="108"/>
    </location>
</feature>
<evidence type="ECO:0000256" key="1">
    <source>
        <dbReference type="SAM" id="MobiDB-lite"/>
    </source>
</evidence>
<feature type="compositionally biased region" description="Polar residues" evidence="1">
    <location>
        <begin position="122"/>
        <end position="153"/>
    </location>
</feature>
<name>A0A8H4P5M8_9HYPO</name>